<reference evidence="1" key="1">
    <citation type="journal article" date="2015" name="Nature">
        <title>Complex archaea that bridge the gap between prokaryotes and eukaryotes.</title>
        <authorList>
            <person name="Spang A."/>
            <person name="Saw J.H."/>
            <person name="Jorgensen S.L."/>
            <person name="Zaremba-Niedzwiedzka K."/>
            <person name="Martijn J."/>
            <person name="Lind A.E."/>
            <person name="van Eijk R."/>
            <person name="Schleper C."/>
            <person name="Guy L."/>
            <person name="Ettema T.J."/>
        </authorList>
    </citation>
    <scope>NUCLEOTIDE SEQUENCE</scope>
</reference>
<dbReference type="EMBL" id="LAZR01033346">
    <property type="protein sequence ID" value="KKL48347.1"/>
    <property type="molecule type" value="Genomic_DNA"/>
</dbReference>
<gene>
    <name evidence="1" type="ORF">LCGC14_2326420</name>
</gene>
<sequence length="135" mass="14683">MGTIGDGGNTHPFTLDIRLGVNENISCYFKAFDDPSMGYRGSAGEAQSLVLRDGVTDQIAFLALSRWLDSVIAGSSRRETLVVTEMKGTKILRSVEFLDGFPISKTHATEGRGHYLGIKELAFGFSHFVKPRLGG</sequence>
<name>A0A0F9FB85_9ZZZZ</name>
<comment type="caution">
    <text evidence="1">The sequence shown here is derived from an EMBL/GenBank/DDBJ whole genome shotgun (WGS) entry which is preliminary data.</text>
</comment>
<proteinExistence type="predicted"/>
<dbReference type="AlphaFoldDB" id="A0A0F9FB85"/>
<accession>A0A0F9FB85</accession>
<organism evidence="1">
    <name type="scientific">marine sediment metagenome</name>
    <dbReference type="NCBI Taxonomy" id="412755"/>
    <lineage>
        <taxon>unclassified sequences</taxon>
        <taxon>metagenomes</taxon>
        <taxon>ecological metagenomes</taxon>
    </lineage>
</organism>
<evidence type="ECO:0000313" key="1">
    <source>
        <dbReference type="EMBL" id="KKL48347.1"/>
    </source>
</evidence>
<protein>
    <submittedName>
        <fullName evidence="1">Uncharacterized protein</fullName>
    </submittedName>
</protein>